<feature type="region of interest" description="Disordered" evidence="1">
    <location>
        <begin position="498"/>
        <end position="662"/>
    </location>
</feature>
<reference evidence="2 3" key="1">
    <citation type="journal article" date="2019" name="Nat. Ecol. Evol.">
        <title>Megaphylogeny resolves global patterns of mushroom evolution.</title>
        <authorList>
            <person name="Varga T."/>
            <person name="Krizsan K."/>
            <person name="Foldi C."/>
            <person name="Dima B."/>
            <person name="Sanchez-Garcia M."/>
            <person name="Sanchez-Ramirez S."/>
            <person name="Szollosi G.J."/>
            <person name="Szarkandi J.G."/>
            <person name="Papp V."/>
            <person name="Albert L."/>
            <person name="Andreopoulos W."/>
            <person name="Angelini C."/>
            <person name="Antonin V."/>
            <person name="Barry K.W."/>
            <person name="Bougher N.L."/>
            <person name="Buchanan P."/>
            <person name="Buyck B."/>
            <person name="Bense V."/>
            <person name="Catcheside P."/>
            <person name="Chovatia M."/>
            <person name="Cooper J."/>
            <person name="Damon W."/>
            <person name="Desjardin D."/>
            <person name="Finy P."/>
            <person name="Geml J."/>
            <person name="Haridas S."/>
            <person name="Hughes K."/>
            <person name="Justo A."/>
            <person name="Karasinski D."/>
            <person name="Kautmanova I."/>
            <person name="Kiss B."/>
            <person name="Kocsube S."/>
            <person name="Kotiranta H."/>
            <person name="LaButti K.M."/>
            <person name="Lechner B.E."/>
            <person name="Liimatainen K."/>
            <person name="Lipzen A."/>
            <person name="Lukacs Z."/>
            <person name="Mihaltcheva S."/>
            <person name="Morgado L.N."/>
            <person name="Niskanen T."/>
            <person name="Noordeloos M.E."/>
            <person name="Ohm R.A."/>
            <person name="Ortiz-Santana B."/>
            <person name="Ovrebo C."/>
            <person name="Racz N."/>
            <person name="Riley R."/>
            <person name="Savchenko A."/>
            <person name="Shiryaev A."/>
            <person name="Soop K."/>
            <person name="Spirin V."/>
            <person name="Szebenyi C."/>
            <person name="Tomsovsky M."/>
            <person name="Tulloss R.E."/>
            <person name="Uehling J."/>
            <person name="Grigoriev I.V."/>
            <person name="Vagvolgyi C."/>
            <person name="Papp T."/>
            <person name="Martin F.M."/>
            <person name="Miettinen O."/>
            <person name="Hibbett D.S."/>
            <person name="Nagy L.G."/>
        </authorList>
    </citation>
    <scope>NUCLEOTIDE SEQUENCE [LARGE SCALE GENOMIC DNA]</scope>
    <source>
        <strain evidence="2 3">FP101781</strain>
    </source>
</reference>
<name>A0A4Y7T1F8_COPMI</name>
<gene>
    <name evidence="2" type="ORF">FA13DRAFT_1876669</name>
</gene>
<feature type="region of interest" description="Disordered" evidence="1">
    <location>
        <begin position="1"/>
        <end position="45"/>
    </location>
</feature>
<feature type="compositionally biased region" description="Basic and acidic residues" evidence="1">
    <location>
        <begin position="523"/>
        <end position="535"/>
    </location>
</feature>
<evidence type="ECO:0000313" key="3">
    <source>
        <dbReference type="Proteomes" id="UP000298030"/>
    </source>
</evidence>
<feature type="compositionally biased region" description="Basic and acidic residues" evidence="1">
    <location>
        <begin position="1261"/>
        <end position="1272"/>
    </location>
</feature>
<accession>A0A4Y7T1F8</accession>
<feature type="region of interest" description="Disordered" evidence="1">
    <location>
        <begin position="760"/>
        <end position="859"/>
    </location>
</feature>
<keyword evidence="3" id="KW-1185">Reference proteome</keyword>
<evidence type="ECO:0000256" key="1">
    <source>
        <dbReference type="SAM" id="MobiDB-lite"/>
    </source>
</evidence>
<organism evidence="2 3">
    <name type="scientific">Coprinellus micaceus</name>
    <name type="common">Glistening ink-cap mushroom</name>
    <name type="synonym">Coprinus micaceus</name>
    <dbReference type="NCBI Taxonomy" id="71717"/>
    <lineage>
        <taxon>Eukaryota</taxon>
        <taxon>Fungi</taxon>
        <taxon>Dikarya</taxon>
        <taxon>Basidiomycota</taxon>
        <taxon>Agaricomycotina</taxon>
        <taxon>Agaricomycetes</taxon>
        <taxon>Agaricomycetidae</taxon>
        <taxon>Agaricales</taxon>
        <taxon>Agaricineae</taxon>
        <taxon>Psathyrellaceae</taxon>
        <taxon>Coprinellus</taxon>
    </lineage>
</organism>
<feature type="region of interest" description="Disordered" evidence="1">
    <location>
        <begin position="1156"/>
        <end position="1204"/>
    </location>
</feature>
<feature type="compositionally biased region" description="Low complexity" evidence="1">
    <location>
        <begin position="597"/>
        <end position="622"/>
    </location>
</feature>
<proteinExistence type="predicted"/>
<feature type="compositionally biased region" description="Polar residues" evidence="1">
    <location>
        <begin position="638"/>
        <end position="661"/>
    </location>
</feature>
<evidence type="ECO:0000313" key="2">
    <source>
        <dbReference type="EMBL" id="TEB27975.1"/>
    </source>
</evidence>
<sequence>MSGPSSSSPPRPGLALSSRDHTSPPPKYSSDRSSSPPAYSPPPKVEQHNALKLLQYLLREPTDEDLVEETKKWAACMWHTKDGIKFHLRHHLTRRPACHPTPAAYAVVIQIYLSQGTGMEKIQQMCELIEIDPLATVKSCNTVCDDSSRITSFEWLGPQKRSGHYIYEDLEDLSLETFSEEMFFTDPSERNTVEEDGWTSEEEFDINWRSSEKDDTCVSKLLRAPDLSAVVARTKAWARETWYTEDGQHFYLRRFGEAHTLTTMNHVRTTTAFTEVVADDSTGLDLPTSSRDEVLILTRQTYKQFFQYMDLYNRFLGPKLQEVANNKWHTTTKALLGGISGATKAPRTPFTEGFSLGMAKRRGCQEGLKPDSVKLNPVESCPDLVRREPQHRRLTLVNALSPPEHPSRYVWHNTAIEVQKGLCHNGGEWEDWSAQIQADIASHEVLLAQFQAEKAVLHSSKQDSTTRKINTKVAYIATLQKALAHFQGIHGASPEGVAPVAALTGPPTGGGTASTTAPNIDRGPGRDQASKEHESPPIMPPTTQVLKDHEGPPALPSNEGHPDGTGLTPSSLFLWPRSLLPPLPGKNPAPKTSKSNPAASTVPPSTTPSVPSSTPASKCLKPCPVPKKAKAKTEVTDFASSHATGSGSESHPMTKDGTASSIPFVGSHFPLPPAEEEDVKPIIPGVTTADPTASRTADIGSHVLPLPTGEDVKPVPAVDANIDTGGEMKVLTSSEKAAMERVGREVEEMFCGVGEPIVEGSKKRKRVTEGSSSNKRKNWNGEGSVKANGKAKGIGVGSNVERKEPGKFRKRKAEIRVESGMAKSIKRSKTSGGTDKERSTGNGDMAKGGRQAGGADGQADDDEVEIITVKMAQNPSLAEGGDRAGEASGQAGDDEVEIVAVDKAQNSGKSKKKQEPKLHWVLETLFIVKEMGEVVESLVQVKVLIEESLEERRLLDNLGDIAIHNVETLAVNPSSTVLSHTRKYCHYCVEIGATSRILIISVFILKNMRTRCHLHSITDWVSSNNDEGPTKGRNKIFGNEATREKFKDFKTSLKKSPSVANPNTIPTTISEMTEKELLTFFCKSNGCHYLHCGCDLDPAIFDFFLWKTLPCLSSKTSDMVGCMGHAFDARHRSMNRAADAQRKSWAKSKLPLPPKKKKVIPYVDPDDLEGPGVEFDSPSPPASPPARTLCSLDEDEEDGPSNVTGNVKIEVEAEAQLGETSKPGAAAATTSAKEVPSTHFEQRSANPGGDPESTVPNAVVKTERIEEDRLPAPKDSNVPKECFVIGLTLDSETSEGGEEEEEGGEEDGDGDEESEAEEDIGAEGINGLSDLSDVPDDE</sequence>
<feature type="region of interest" description="Disordered" evidence="1">
    <location>
        <begin position="873"/>
        <end position="893"/>
    </location>
</feature>
<feature type="region of interest" description="Disordered" evidence="1">
    <location>
        <begin position="1216"/>
        <end position="1338"/>
    </location>
</feature>
<comment type="caution">
    <text evidence="2">The sequence shown here is derived from an EMBL/GenBank/DDBJ whole genome shotgun (WGS) entry which is preliminary data.</text>
</comment>
<dbReference type="EMBL" id="QPFP01000036">
    <property type="protein sequence ID" value="TEB27975.1"/>
    <property type="molecule type" value="Genomic_DNA"/>
</dbReference>
<feature type="compositionally biased region" description="Acidic residues" evidence="1">
    <location>
        <begin position="1292"/>
        <end position="1321"/>
    </location>
</feature>
<dbReference type="Proteomes" id="UP000298030">
    <property type="component" value="Unassembled WGS sequence"/>
</dbReference>
<protein>
    <submittedName>
        <fullName evidence="2">Uncharacterized protein</fullName>
    </submittedName>
</protein>